<proteinExistence type="predicted"/>
<protein>
    <recommendedName>
        <fullName evidence="1">PDZ domain-containing protein</fullName>
    </recommendedName>
</protein>
<dbReference type="FunFam" id="2.30.42.10:FF:000058">
    <property type="entry name" value="multiple PDZ domain protein isoform X1"/>
    <property type="match status" value="1"/>
</dbReference>
<dbReference type="EMBL" id="JAUNZN010000006">
    <property type="protein sequence ID" value="KAK4819939.1"/>
    <property type="molecule type" value="Genomic_DNA"/>
</dbReference>
<dbReference type="PANTHER" id="PTHR19964:SF11">
    <property type="entry name" value="INAD-LIKE PROTEIN"/>
    <property type="match status" value="1"/>
</dbReference>
<dbReference type="InterPro" id="IPR051342">
    <property type="entry name" value="PDZ_scaffold"/>
</dbReference>
<dbReference type="Pfam" id="PF16667">
    <property type="entry name" value="MPDZ_u10"/>
    <property type="match status" value="1"/>
</dbReference>
<dbReference type="FunFam" id="2.30.42.10:FF:000038">
    <property type="entry name" value="Multiple PDZ domain protein isoform X1"/>
    <property type="match status" value="1"/>
</dbReference>
<dbReference type="FunFam" id="2.30.42.10:FF:000110">
    <property type="entry name" value="multiple PDZ domain protein isoform X2"/>
    <property type="match status" value="1"/>
</dbReference>
<dbReference type="InterPro" id="IPR032078">
    <property type="entry name" value="MPDZ_u10"/>
</dbReference>
<dbReference type="FunFam" id="2.30.42.10:FF:000089">
    <property type="entry name" value="multiple PDZ domain protein isoform X1"/>
    <property type="match status" value="1"/>
</dbReference>
<evidence type="ECO:0000313" key="3">
    <source>
        <dbReference type="Proteomes" id="UP001333110"/>
    </source>
</evidence>
<gene>
    <name evidence="2" type="ORF">QYF61_015560</name>
</gene>
<dbReference type="InterPro" id="IPR001478">
    <property type="entry name" value="PDZ"/>
</dbReference>
<dbReference type="CDD" id="cd06675">
    <property type="entry name" value="PDZ12_MUPP1-like"/>
    <property type="match status" value="1"/>
</dbReference>
<dbReference type="CDD" id="cd06674">
    <property type="entry name" value="PDZ11_MUPP1-PDZ9_PATJ-like"/>
    <property type="match status" value="1"/>
</dbReference>
<dbReference type="InterPro" id="IPR036034">
    <property type="entry name" value="PDZ_sf"/>
</dbReference>
<feature type="domain" description="PDZ" evidence="1">
    <location>
        <begin position="361"/>
        <end position="443"/>
    </location>
</feature>
<dbReference type="SMART" id="SM00228">
    <property type="entry name" value="PDZ"/>
    <property type="match status" value="4"/>
</dbReference>
<organism evidence="2 3">
    <name type="scientific">Mycteria americana</name>
    <name type="common">Wood stork</name>
    <dbReference type="NCBI Taxonomy" id="33587"/>
    <lineage>
        <taxon>Eukaryota</taxon>
        <taxon>Metazoa</taxon>
        <taxon>Chordata</taxon>
        <taxon>Craniata</taxon>
        <taxon>Vertebrata</taxon>
        <taxon>Euteleostomi</taxon>
        <taxon>Archelosauria</taxon>
        <taxon>Archosauria</taxon>
        <taxon>Dinosauria</taxon>
        <taxon>Saurischia</taxon>
        <taxon>Theropoda</taxon>
        <taxon>Coelurosauria</taxon>
        <taxon>Aves</taxon>
        <taxon>Neognathae</taxon>
        <taxon>Neoaves</taxon>
        <taxon>Aequornithes</taxon>
        <taxon>Ciconiiformes</taxon>
        <taxon>Ciconiidae</taxon>
        <taxon>Mycteria</taxon>
    </lineage>
</organism>
<dbReference type="Pfam" id="PF00595">
    <property type="entry name" value="PDZ"/>
    <property type="match status" value="4"/>
</dbReference>
<dbReference type="Proteomes" id="UP001333110">
    <property type="component" value="Unassembled WGS sequence"/>
</dbReference>
<dbReference type="PROSITE" id="PS50106">
    <property type="entry name" value="PDZ"/>
    <property type="match status" value="4"/>
</dbReference>
<feature type="domain" description="PDZ" evidence="1">
    <location>
        <begin position="628"/>
        <end position="711"/>
    </location>
</feature>
<dbReference type="PANTHER" id="PTHR19964">
    <property type="entry name" value="MULTIPLE PDZ DOMAIN PROTEIN"/>
    <property type="match status" value="1"/>
</dbReference>
<evidence type="ECO:0000259" key="1">
    <source>
        <dbReference type="PROSITE" id="PS50106"/>
    </source>
</evidence>
<dbReference type="AlphaFoldDB" id="A0AAN7N8J5"/>
<feature type="domain" description="PDZ" evidence="1">
    <location>
        <begin position="265"/>
        <end position="348"/>
    </location>
</feature>
<sequence length="711" mass="76977">MSQQCAQAAKKANGILACIKNSVASRTRALIVPLYSALVRPHLEYCVQFWAPHYKRDIEVLEHVQRKATKLVKGLEQKSYEERLRELGLFSLEKRRLRGDLIALYNCLKGGCREVGVGLFSQVTSDRTRGNGLKLRQGRFRLDIRKFFFTERVIKHWNRLPREGVESPSLEVFKGRLGEDVKCKADKPVLADQQEVEEQLPENVLNQIKQSKTSTKVPVNLQEIPLVPAPTYLSPEAEVTSHSVFPPPLPVDPATCPIVPGQEMTIEISKGRSGLGLSIVGGKDTPLDAIVIHEVYEEGAAARDGRLWAGDQILEVNGIDLRNASHEEAITALRQTPQKVQLVVYRDEAHYKDEENLEIFYVDIQKKTGRGLGLSIAGKRNGSGVFISDIVKGGAADLDGRLIQGDQILSVNGEDMRNASQETVATILKCAQGLVHLELGRLRAGAWLSSRKTAENSQASQQSVHSHFHPALAPVLSTLQNFVSTKRSSADVSQRNSVGADTGPRTVEITRGPNDALGISIAGGKGSPLGDIPIFIAMIQASGVAARTQRLRVGDRIVSINGQPLDGLSHADAVNLLKNAYGSIILQVVADTNISAIATQLETMSAGCNLNSSSEHPSEDPEAPQPKIITLEKGSDGLGFSIVGGYGSPHGDLPIYVKTIFAKGAAADDGRLKRGDQILAVNGEALEGVTHEQAVAILKRQKGTVTLTVLS</sequence>
<feature type="domain" description="PDZ" evidence="1">
    <location>
        <begin position="506"/>
        <end position="592"/>
    </location>
</feature>
<keyword evidence="3" id="KW-1185">Reference proteome</keyword>
<dbReference type="CDD" id="cd06673">
    <property type="entry name" value="PDZ10_MUPP1-PDZ8_PATJ-like"/>
    <property type="match status" value="1"/>
</dbReference>
<dbReference type="Gene3D" id="2.30.42.10">
    <property type="match status" value="4"/>
</dbReference>
<comment type="caution">
    <text evidence="2">The sequence shown here is derived from an EMBL/GenBank/DDBJ whole genome shotgun (WGS) entry which is preliminary data.</text>
</comment>
<name>A0AAN7N8J5_MYCAM</name>
<reference evidence="2 3" key="1">
    <citation type="journal article" date="2023" name="J. Hered.">
        <title>Chromosome-level genome of the wood stork (Mycteria americana) provides insight into avian chromosome evolution.</title>
        <authorList>
            <person name="Flamio R. Jr."/>
            <person name="Ramstad K.M."/>
        </authorList>
    </citation>
    <scope>NUCLEOTIDE SEQUENCE [LARGE SCALE GENOMIC DNA]</scope>
    <source>
        <strain evidence="2">JAX WOST 10</strain>
    </source>
</reference>
<dbReference type="SUPFAM" id="SSF50156">
    <property type="entry name" value="PDZ domain-like"/>
    <property type="match status" value="4"/>
</dbReference>
<evidence type="ECO:0000313" key="2">
    <source>
        <dbReference type="EMBL" id="KAK4819939.1"/>
    </source>
</evidence>
<dbReference type="CDD" id="cd06676">
    <property type="entry name" value="PDZ13_MUPP1-like"/>
    <property type="match status" value="1"/>
</dbReference>
<accession>A0AAN7N8J5</accession>